<keyword evidence="1" id="KW-0472">Membrane</keyword>
<proteinExistence type="predicted"/>
<feature type="transmembrane region" description="Helical" evidence="1">
    <location>
        <begin position="12"/>
        <end position="29"/>
    </location>
</feature>
<keyword evidence="1" id="KW-0812">Transmembrane</keyword>
<feature type="transmembrane region" description="Helical" evidence="1">
    <location>
        <begin position="179"/>
        <end position="200"/>
    </location>
</feature>
<keyword evidence="1" id="KW-1133">Transmembrane helix</keyword>
<dbReference type="Proteomes" id="UP000070444">
    <property type="component" value="Unassembled WGS sequence"/>
</dbReference>
<feature type="transmembrane region" description="Helical" evidence="1">
    <location>
        <begin position="41"/>
        <end position="60"/>
    </location>
</feature>
<accession>A0A137NYJ9</accession>
<name>A0A137NYJ9_CONC2</name>
<dbReference type="AlphaFoldDB" id="A0A137NYJ9"/>
<evidence type="ECO:0000256" key="1">
    <source>
        <dbReference type="SAM" id="Phobius"/>
    </source>
</evidence>
<protein>
    <submittedName>
        <fullName evidence="2">Uncharacterized protein</fullName>
    </submittedName>
</protein>
<feature type="transmembrane region" description="Helical" evidence="1">
    <location>
        <begin position="138"/>
        <end position="159"/>
    </location>
</feature>
<gene>
    <name evidence="2" type="ORF">CONCODRAFT_9906</name>
</gene>
<keyword evidence="3" id="KW-1185">Reference proteome</keyword>
<organism evidence="2 3">
    <name type="scientific">Conidiobolus coronatus (strain ATCC 28846 / CBS 209.66 / NRRL 28638)</name>
    <name type="common">Delacroixia coronata</name>
    <dbReference type="NCBI Taxonomy" id="796925"/>
    <lineage>
        <taxon>Eukaryota</taxon>
        <taxon>Fungi</taxon>
        <taxon>Fungi incertae sedis</taxon>
        <taxon>Zoopagomycota</taxon>
        <taxon>Entomophthoromycotina</taxon>
        <taxon>Entomophthoromycetes</taxon>
        <taxon>Entomophthorales</taxon>
        <taxon>Ancylistaceae</taxon>
        <taxon>Conidiobolus</taxon>
    </lineage>
</organism>
<dbReference type="EMBL" id="KQ964604">
    <property type="protein sequence ID" value="KXN67940.1"/>
    <property type="molecule type" value="Genomic_DNA"/>
</dbReference>
<evidence type="ECO:0000313" key="3">
    <source>
        <dbReference type="Proteomes" id="UP000070444"/>
    </source>
</evidence>
<evidence type="ECO:0000313" key="2">
    <source>
        <dbReference type="EMBL" id="KXN67940.1"/>
    </source>
</evidence>
<sequence length="242" mass="27559">MPGSDESNISLFTGINIGICAVGILFYTIRLTGPFKTLRSSVYLITIISFLFTSIFSYMQTVCSDIQCKINYLIAETVSTQFAAGYFVILILNTYRILDKNWLYFLFSIPLPAILSVEVWLIVYFLKYYGISTSVNVPLLTIFCTSLTSLTDFIVNMVCYCKFSNYKDITGLRTLLNQFLTGTIFSICLDISMIAVSYNLDFGEFTITQMTLISALINLNIEYFLMYQCRIIILSQIQTYNS</sequence>
<feature type="transmembrane region" description="Helical" evidence="1">
    <location>
        <begin position="104"/>
        <end position="126"/>
    </location>
</feature>
<feature type="transmembrane region" description="Helical" evidence="1">
    <location>
        <begin position="72"/>
        <end position="92"/>
    </location>
</feature>
<feature type="transmembrane region" description="Helical" evidence="1">
    <location>
        <begin position="206"/>
        <end position="225"/>
    </location>
</feature>
<reference evidence="2 3" key="1">
    <citation type="journal article" date="2015" name="Genome Biol. Evol.">
        <title>Phylogenomic analyses indicate that early fungi evolved digesting cell walls of algal ancestors of land plants.</title>
        <authorList>
            <person name="Chang Y."/>
            <person name="Wang S."/>
            <person name="Sekimoto S."/>
            <person name="Aerts A.L."/>
            <person name="Choi C."/>
            <person name="Clum A."/>
            <person name="LaButti K.M."/>
            <person name="Lindquist E.A."/>
            <person name="Yee Ngan C."/>
            <person name="Ohm R.A."/>
            <person name="Salamov A.A."/>
            <person name="Grigoriev I.V."/>
            <person name="Spatafora J.W."/>
            <person name="Berbee M.L."/>
        </authorList>
    </citation>
    <scope>NUCLEOTIDE SEQUENCE [LARGE SCALE GENOMIC DNA]</scope>
    <source>
        <strain evidence="2 3">NRRL 28638</strain>
    </source>
</reference>